<feature type="compositionally biased region" description="Basic and acidic residues" evidence="1">
    <location>
        <begin position="923"/>
        <end position="945"/>
    </location>
</feature>
<dbReference type="EMBL" id="KN880476">
    <property type="protein sequence ID" value="KIY69949.1"/>
    <property type="molecule type" value="Genomic_DNA"/>
</dbReference>
<feature type="compositionally biased region" description="Polar residues" evidence="1">
    <location>
        <begin position="819"/>
        <end position="832"/>
    </location>
</feature>
<sequence>MAKFLSEFRKSVGSDLPSSIEECRQLLESNLYCQSMLHSALIGRDLECLEYSSLLCSNPMAASWGARLPFQRVIKATKDMDGALRSALKRSADFPFASWSYSEASNPTDIEVLRIPLVYTVPANQIPGKWPCVILHGLGSFENSNELLMRVNKLFIPRTNTFLLNATATGKTRLLYEGLCRHWGLFFSGSRSDGFGDQAFTGLMSQRTSASPSTPSHVYEHVRHDANIILLSQLLLLDQFLLSSSCSDTLDTRRLWLCLQLHFCLLSDEVLEHAGRVSDARGMCSVENDILDVAITEVLSRVLSSLPSKHLFIVIDEANEGTDPSETFSTLDPPENLPMLKQILREWRRHTNDLNVTYIIAGTRIDSDAFSQEDPVSADFRWFSGTGSFDDVAKQENYVRQFLPAKFAATVDGANFVRRVTRFLKGRHRNTAHLMADIVRCGLQDPHGVLTANICRNSSLQLQMLDGFEPYPHYESDVQKNAPHDIAYTPFILSTLQDALLIYLAISDRPLRFGPDRLLVSFVNEGLGYFVDDDLQEVTVEPCYMLSTISFFQTLNFDILDPAMFIEKSRAPHKSARSALCLVALTLARVLTSPKQQFSRSFTFLGSPVPWAEKSARIICPRTSKSTWAPYTFKPGQSIIHSADDVGDIGRWFETGTNLPFCIYKPTTCAPVLLFAVSFKASKSIWVALRVLLKESPTQDDVLDALKTTLPVDVLETFTPPTAADAVTTRAKKNLLFRLPNRREDGLGEYSILRVILPLHADEANPISFDEDIRDRLDFPAAVMYLRRDHVNKDSCKARVEDVIARTIAEVPLVGGSGTLSTASDATSSMWTQPADEDDRATPTASAVPEGAIPDTVALDEGEVTTKEPARESGASPVADTSRRGSVEDVKGADKGDRSKTPDLKRPRSDSVDLLGSATPRAPLREPRRRRTEEFKDEFPSSKDT</sequence>
<protein>
    <submittedName>
        <fullName evidence="2">Uncharacterized protein</fullName>
    </submittedName>
</protein>
<name>A0A0D7BIP5_9AGAR</name>
<gene>
    <name evidence="2" type="ORF">CYLTODRAFT_488541</name>
</gene>
<reference evidence="2 3" key="1">
    <citation type="journal article" date="2015" name="Fungal Genet. Biol.">
        <title>Evolution of novel wood decay mechanisms in Agaricales revealed by the genome sequences of Fistulina hepatica and Cylindrobasidium torrendii.</title>
        <authorList>
            <person name="Floudas D."/>
            <person name="Held B.W."/>
            <person name="Riley R."/>
            <person name="Nagy L.G."/>
            <person name="Koehler G."/>
            <person name="Ransdell A.S."/>
            <person name="Younus H."/>
            <person name="Chow J."/>
            <person name="Chiniquy J."/>
            <person name="Lipzen A."/>
            <person name="Tritt A."/>
            <person name="Sun H."/>
            <person name="Haridas S."/>
            <person name="LaButti K."/>
            <person name="Ohm R.A."/>
            <person name="Kues U."/>
            <person name="Blanchette R.A."/>
            <person name="Grigoriev I.V."/>
            <person name="Minto R.E."/>
            <person name="Hibbett D.S."/>
        </authorList>
    </citation>
    <scope>NUCLEOTIDE SEQUENCE [LARGE SCALE GENOMIC DNA]</scope>
    <source>
        <strain evidence="2 3">FP15055 ss-10</strain>
    </source>
</reference>
<keyword evidence="3" id="KW-1185">Reference proteome</keyword>
<evidence type="ECO:0000256" key="1">
    <source>
        <dbReference type="SAM" id="MobiDB-lite"/>
    </source>
</evidence>
<dbReference type="OrthoDB" id="2393824at2759"/>
<accession>A0A0D7BIP5</accession>
<feature type="compositionally biased region" description="Basic and acidic residues" evidence="1">
    <location>
        <begin position="881"/>
        <end position="911"/>
    </location>
</feature>
<organism evidence="2 3">
    <name type="scientific">Cylindrobasidium torrendii FP15055 ss-10</name>
    <dbReference type="NCBI Taxonomy" id="1314674"/>
    <lineage>
        <taxon>Eukaryota</taxon>
        <taxon>Fungi</taxon>
        <taxon>Dikarya</taxon>
        <taxon>Basidiomycota</taxon>
        <taxon>Agaricomycotina</taxon>
        <taxon>Agaricomycetes</taxon>
        <taxon>Agaricomycetidae</taxon>
        <taxon>Agaricales</taxon>
        <taxon>Marasmiineae</taxon>
        <taxon>Physalacriaceae</taxon>
        <taxon>Cylindrobasidium</taxon>
    </lineage>
</organism>
<dbReference type="Proteomes" id="UP000054007">
    <property type="component" value="Unassembled WGS sequence"/>
</dbReference>
<feature type="region of interest" description="Disordered" evidence="1">
    <location>
        <begin position="815"/>
        <end position="945"/>
    </location>
</feature>
<proteinExistence type="predicted"/>
<evidence type="ECO:0000313" key="2">
    <source>
        <dbReference type="EMBL" id="KIY69949.1"/>
    </source>
</evidence>
<evidence type="ECO:0000313" key="3">
    <source>
        <dbReference type="Proteomes" id="UP000054007"/>
    </source>
</evidence>
<dbReference type="AlphaFoldDB" id="A0A0D7BIP5"/>